<evidence type="ECO:0000259" key="6">
    <source>
        <dbReference type="SMART" id="SM00119"/>
    </source>
</evidence>
<dbReference type="Gene3D" id="3.30.2160.10">
    <property type="entry name" value="Hect, E3 ligase catalytic domain"/>
    <property type="match status" value="1"/>
</dbReference>
<dbReference type="GeneID" id="100215190"/>
<dbReference type="Proteomes" id="UP001652625">
    <property type="component" value="Chromosome 03"/>
</dbReference>
<dbReference type="PANTHER" id="PTHR45700:SF9">
    <property type="entry name" value="HECT-TYPE E3 UBIQUITIN TRANSFERASE"/>
    <property type="match status" value="1"/>
</dbReference>
<evidence type="ECO:0000256" key="3">
    <source>
        <dbReference type="ARBA" id="ARBA00022679"/>
    </source>
</evidence>
<dbReference type="InterPro" id="IPR000569">
    <property type="entry name" value="HECT_dom"/>
</dbReference>
<keyword evidence="4" id="KW-0833">Ubl conjugation pathway</keyword>
<evidence type="ECO:0000256" key="5">
    <source>
        <dbReference type="SAM" id="MobiDB-lite"/>
    </source>
</evidence>
<feature type="compositionally biased region" description="Polar residues" evidence="5">
    <location>
        <begin position="100"/>
        <end position="129"/>
    </location>
</feature>
<dbReference type="RefSeq" id="XP_065650088.1">
    <property type="nucleotide sequence ID" value="XM_065794016.1"/>
</dbReference>
<dbReference type="InterPro" id="IPR035983">
    <property type="entry name" value="Hect_E3_ubiquitin_ligase"/>
</dbReference>
<comment type="catalytic activity">
    <reaction evidence="1">
        <text>S-ubiquitinyl-[E2 ubiquitin-conjugating enzyme]-L-cysteine + [acceptor protein]-L-lysine = [E2 ubiquitin-conjugating enzyme]-L-cysteine + N(6)-ubiquitinyl-[acceptor protein]-L-lysine.</text>
        <dbReference type="EC" id="2.3.2.26"/>
    </reaction>
</comment>
<evidence type="ECO:0000313" key="10">
    <source>
        <dbReference type="RefSeq" id="XP_065650089.1"/>
    </source>
</evidence>
<protein>
    <recommendedName>
        <fullName evidence="2">HECT-type E3 ubiquitin transferase</fullName>
        <ecNumber evidence="2">2.3.2.26</ecNumber>
    </recommendedName>
</protein>
<evidence type="ECO:0000256" key="4">
    <source>
        <dbReference type="ARBA" id="ARBA00022786"/>
    </source>
</evidence>
<reference evidence="8 9" key="1">
    <citation type="submission" date="2025-05" db="UniProtKB">
        <authorList>
            <consortium name="RefSeq"/>
        </authorList>
    </citation>
    <scope>IDENTIFICATION</scope>
</reference>
<dbReference type="EC" id="2.3.2.26" evidence="2"/>
<dbReference type="SUPFAM" id="SSF56204">
    <property type="entry name" value="Hect, E3 ligase catalytic domain"/>
    <property type="match status" value="1"/>
</dbReference>
<dbReference type="RefSeq" id="XP_065650089.1">
    <property type="nucleotide sequence ID" value="XM_065794017.1"/>
</dbReference>
<dbReference type="Gene3D" id="3.90.1750.10">
    <property type="entry name" value="Hect, E3 ligase catalytic domains"/>
    <property type="match status" value="1"/>
</dbReference>
<organism evidence="7 10">
    <name type="scientific">Hydra vulgaris</name>
    <name type="common">Hydra</name>
    <name type="synonym">Hydra attenuata</name>
    <dbReference type="NCBI Taxonomy" id="6087"/>
    <lineage>
        <taxon>Eukaryota</taxon>
        <taxon>Metazoa</taxon>
        <taxon>Cnidaria</taxon>
        <taxon>Hydrozoa</taxon>
        <taxon>Hydroidolina</taxon>
        <taxon>Anthoathecata</taxon>
        <taxon>Aplanulata</taxon>
        <taxon>Hydridae</taxon>
        <taxon>Hydra</taxon>
    </lineage>
</organism>
<proteinExistence type="predicted"/>
<feature type="domain" description="HECT" evidence="6">
    <location>
        <begin position="521"/>
        <end position="865"/>
    </location>
</feature>
<dbReference type="InterPro" id="IPR044611">
    <property type="entry name" value="E3A/B/C-like"/>
</dbReference>
<dbReference type="Gene3D" id="3.30.2410.10">
    <property type="entry name" value="Hect, E3 ligase catalytic domain"/>
    <property type="match status" value="1"/>
</dbReference>
<dbReference type="Pfam" id="PF00632">
    <property type="entry name" value="HECT"/>
    <property type="match status" value="1"/>
</dbReference>
<name>A0ABM4BM01_HYDVU</name>
<gene>
    <name evidence="8 9 10" type="primary">LOC100215190</name>
</gene>
<evidence type="ECO:0000256" key="2">
    <source>
        <dbReference type="ARBA" id="ARBA00012485"/>
    </source>
</evidence>
<dbReference type="CDD" id="cd00078">
    <property type="entry name" value="HECTc"/>
    <property type="match status" value="1"/>
</dbReference>
<keyword evidence="7" id="KW-1185">Reference proteome</keyword>
<dbReference type="PANTHER" id="PTHR45700">
    <property type="entry name" value="UBIQUITIN-PROTEIN LIGASE E3C"/>
    <property type="match status" value="1"/>
</dbReference>
<evidence type="ECO:0000313" key="7">
    <source>
        <dbReference type="Proteomes" id="UP001652625"/>
    </source>
</evidence>
<evidence type="ECO:0000313" key="8">
    <source>
        <dbReference type="RefSeq" id="XP_065650087.1"/>
    </source>
</evidence>
<evidence type="ECO:0000256" key="1">
    <source>
        <dbReference type="ARBA" id="ARBA00000885"/>
    </source>
</evidence>
<dbReference type="SMART" id="SM00119">
    <property type="entry name" value="HECTc"/>
    <property type="match status" value="1"/>
</dbReference>
<accession>A0ABM4BM01</accession>
<keyword evidence="3" id="KW-0808">Transferase</keyword>
<dbReference type="RefSeq" id="XP_065650087.1">
    <property type="nucleotide sequence ID" value="XM_065794015.1"/>
</dbReference>
<evidence type="ECO:0000313" key="9">
    <source>
        <dbReference type="RefSeq" id="XP_065650088.1"/>
    </source>
</evidence>
<sequence length="865" mass="99232">MESFFKPGYCTVKNPVFSLSTGISISCSDKDNNENKYFDQGLFAISKESTNTDNQNAFQNSELHRNTNYKMNYSSNSITLPPIKSPENGSNMHEVSSVQRTSKLSEPNNLNTTTQASTFNGSLQSNSLHPNVKYGENSQKIGLSSLVHKQKEKLLNFSSTSLFKSSTVNTNVNLKCTNEHSKGPKSDSNNNSRVLQLKPQAIQTTSENKITNENFETEEDFCKEVCESRLTNEYDSIIKFLMKIFGSLTELYKVFKNKKNNNEKLNDVNQLLDINLSYLDYMHESIVRMPESVKKAVLRSIINCMMTENSREKSTDQIKALIILLLNPLFAGSKTYVIFSHVIRQICMSQVNDHHQFINFFKQLPVKELKIAIHQVTSFISYRLFPTNNEIIESEMSSWWIPNAVKVLALMNAANENNSNIKLPRSVFYIRGLELLDLLKEYQSWQMGTKGFSFCQYPFLLSLSLKRYIMQKDSESKMLLEARQSLVNKVREKKRPNMGMLFLTLNVRRKFILEDSLSEISKNHGDLRKKLRVIFQGEPAVDLGGVSKEWFFLIIQKLFNEDYGMFKYNSETKLWWFNASCKENYKEFNLCGVLIGLAMYNGINLNIGFPPCLYKKLLSPAVVPYNNPHALVGVAPMDIEEFKQVYPDLANGLKELLFYEGNVEEDLCQTFQVSFTEYGVVQTRILKPNGESIPVTNDNKKEYVSLYIDYFMNKCIYQQFYSFYHGFHSVCASNALLLLRPDEVETLVIGDTDFNICDLEKVTKYDGYRYSDTVIRNLWDVLYSYTQKQQRKFLFFCTGSDRIPIGGVKEINFKVTKVSGANATQMLPVAHTCFNQLCLPMYKARKTLAKKLTIAIENGEGFGLE</sequence>
<feature type="region of interest" description="Disordered" evidence="5">
    <location>
        <begin position="100"/>
        <end position="134"/>
    </location>
</feature>